<protein>
    <submittedName>
        <fullName evidence="4">Putative galacturonosyltransferase-like 9</fullName>
    </submittedName>
</protein>
<evidence type="ECO:0000313" key="4">
    <source>
        <dbReference type="EMBL" id="AQK49285.1"/>
    </source>
</evidence>
<dbReference type="SUPFAM" id="SSF53756">
    <property type="entry name" value="UDP-Glycosyltransferase/glycogen phosphorylase"/>
    <property type="match status" value="1"/>
</dbReference>
<dbReference type="GO" id="GO:0005992">
    <property type="term" value="P:trehalose biosynthetic process"/>
    <property type="evidence" value="ECO:0007669"/>
    <property type="project" value="InterPro"/>
</dbReference>
<dbReference type="InterPro" id="IPR029044">
    <property type="entry name" value="Nucleotide-diphossugar_trans"/>
</dbReference>
<reference evidence="4" key="1">
    <citation type="submission" date="2015-12" db="EMBL/GenBank/DDBJ databases">
        <title>Update maize B73 reference genome by single molecule sequencing technologies.</title>
        <authorList>
            <consortium name="Maize Genome Sequencing Project"/>
            <person name="Ware D."/>
        </authorList>
    </citation>
    <scope>NUCLEOTIDE SEQUENCE</scope>
    <source>
        <tissue evidence="4">Seedling</tissue>
    </source>
</reference>
<dbReference type="PANTHER" id="PTHR13778:SF40">
    <property type="entry name" value="GALACTURONOSYLTRANSFERASE-LIKE 9-RELATED"/>
    <property type="match status" value="1"/>
</dbReference>
<evidence type="ECO:0000256" key="3">
    <source>
        <dbReference type="ARBA" id="ARBA00022679"/>
    </source>
</evidence>
<dbReference type="InParanoid" id="A0A1D6PRE1"/>
<sequence>MEHRELRDHAVLVQIANPARSEGRNVQGMQDEVKAISARVNAFFGTPGYTPIVLIDAPVTSQEKAACLWWNQHGLGGDNVFGSCRPLHNELVSLMHWSGKGKPWDRLDADKPCALDHTWKAYDLYIGENDSSSASASSG</sequence>
<dbReference type="Gene3D" id="3.40.50.2000">
    <property type="entry name" value="Glycogen Phosphorylase B"/>
    <property type="match status" value="1"/>
</dbReference>
<dbReference type="FunCoup" id="A0A1D6PRE1">
    <property type="interactions" value="5"/>
</dbReference>
<name>A0A1D6PRE1_MAIZE</name>
<evidence type="ECO:0000256" key="2">
    <source>
        <dbReference type="ARBA" id="ARBA00022676"/>
    </source>
</evidence>
<gene>
    <name evidence="4" type="ORF">ZEAMMB73_Zm00001d048980</name>
</gene>
<dbReference type="AlphaFoldDB" id="A0A1D6PRE1"/>
<dbReference type="ExpressionAtlas" id="A0A1D6PRE1">
    <property type="expression patterns" value="baseline"/>
</dbReference>
<dbReference type="GO" id="GO:0016757">
    <property type="term" value="F:glycosyltransferase activity"/>
    <property type="evidence" value="ECO:0007669"/>
    <property type="project" value="UniProtKB-KW"/>
</dbReference>
<dbReference type="SMR" id="A0A1D6PRE1"/>
<keyword evidence="2" id="KW-0328">Glycosyltransferase</keyword>
<dbReference type="InterPro" id="IPR050748">
    <property type="entry name" value="Glycosyltrans_8_dom-fam"/>
</dbReference>
<comment type="pathway">
    <text evidence="1">Glycan metabolism; pectin biosynthesis.</text>
</comment>
<keyword evidence="3 4" id="KW-0808">Transferase</keyword>
<dbReference type="Pfam" id="PF00982">
    <property type="entry name" value="Glyco_transf_20"/>
    <property type="match status" value="1"/>
</dbReference>
<dbReference type="SUPFAM" id="SSF53448">
    <property type="entry name" value="Nucleotide-diphospho-sugar transferases"/>
    <property type="match status" value="1"/>
</dbReference>
<accession>A0A1D6PRE1</accession>
<evidence type="ECO:0000256" key="1">
    <source>
        <dbReference type="ARBA" id="ARBA00004877"/>
    </source>
</evidence>
<proteinExistence type="predicted"/>
<dbReference type="InterPro" id="IPR001830">
    <property type="entry name" value="Glyco_trans_20"/>
</dbReference>
<dbReference type="EMBL" id="CM000780">
    <property type="protein sequence ID" value="AQK49285.1"/>
    <property type="molecule type" value="Genomic_DNA"/>
</dbReference>
<organism evidence="4">
    <name type="scientific">Zea mays</name>
    <name type="common">Maize</name>
    <dbReference type="NCBI Taxonomy" id="4577"/>
    <lineage>
        <taxon>Eukaryota</taxon>
        <taxon>Viridiplantae</taxon>
        <taxon>Streptophyta</taxon>
        <taxon>Embryophyta</taxon>
        <taxon>Tracheophyta</taxon>
        <taxon>Spermatophyta</taxon>
        <taxon>Magnoliopsida</taxon>
        <taxon>Liliopsida</taxon>
        <taxon>Poales</taxon>
        <taxon>Poaceae</taxon>
        <taxon>PACMAD clade</taxon>
        <taxon>Panicoideae</taxon>
        <taxon>Andropogonodae</taxon>
        <taxon>Andropogoneae</taxon>
        <taxon>Tripsacinae</taxon>
        <taxon>Zea</taxon>
    </lineage>
</organism>
<dbReference type="PANTHER" id="PTHR13778">
    <property type="entry name" value="GLYCOSYLTRANSFERASE 8 DOMAIN-CONTAINING PROTEIN"/>
    <property type="match status" value="1"/>
</dbReference>